<organism evidence="3 4">
    <name type="scientific">Hyaloperonospora arabidopsidis (strain Emoy2)</name>
    <name type="common">Downy mildew agent</name>
    <name type="synonym">Peronospora arabidopsidis</name>
    <dbReference type="NCBI Taxonomy" id="559515"/>
    <lineage>
        <taxon>Eukaryota</taxon>
        <taxon>Sar</taxon>
        <taxon>Stramenopiles</taxon>
        <taxon>Oomycota</taxon>
        <taxon>Peronosporomycetes</taxon>
        <taxon>Peronosporales</taxon>
        <taxon>Peronosporaceae</taxon>
        <taxon>Hyaloperonospora</taxon>
    </lineage>
</organism>
<dbReference type="PANTHER" id="PTHR31157:SF1">
    <property type="entry name" value="SCP DOMAIN-CONTAINING PROTEIN"/>
    <property type="match status" value="1"/>
</dbReference>
<dbReference type="AlphaFoldDB" id="M4BTD3"/>
<reference evidence="3" key="2">
    <citation type="submission" date="2015-06" db="UniProtKB">
        <authorList>
            <consortium name="EnsemblProtists"/>
        </authorList>
    </citation>
    <scope>IDENTIFICATION</scope>
    <source>
        <strain evidence="3">Emoy2</strain>
    </source>
</reference>
<dbReference type="eggNOG" id="ENOG502QUKP">
    <property type="taxonomic scope" value="Eukaryota"/>
</dbReference>
<name>M4BTD3_HYAAE</name>
<keyword evidence="4" id="KW-1185">Reference proteome</keyword>
<dbReference type="SUPFAM" id="SSF55797">
    <property type="entry name" value="PR-1-like"/>
    <property type="match status" value="1"/>
</dbReference>
<dbReference type="Gene3D" id="3.50.4.10">
    <property type="entry name" value="Hepatocyte Growth Factor"/>
    <property type="match status" value="1"/>
</dbReference>
<dbReference type="HOGENOM" id="CLU_084629_0_0_1"/>
<dbReference type="Gene3D" id="3.40.33.10">
    <property type="entry name" value="CAP"/>
    <property type="match status" value="1"/>
</dbReference>
<dbReference type="PANTHER" id="PTHR31157">
    <property type="entry name" value="SCP DOMAIN-CONTAINING PROTEIN"/>
    <property type="match status" value="1"/>
</dbReference>
<dbReference type="OMA" id="MTHAGSN"/>
<dbReference type="InterPro" id="IPR035940">
    <property type="entry name" value="CAP_sf"/>
</dbReference>
<keyword evidence="1" id="KW-0732">Signal</keyword>
<dbReference type="VEuPathDB" id="FungiDB:HpaG809718"/>
<evidence type="ECO:0000259" key="2">
    <source>
        <dbReference type="Pfam" id="PF00188"/>
    </source>
</evidence>
<evidence type="ECO:0000313" key="4">
    <source>
        <dbReference type="Proteomes" id="UP000011713"/>
    </source>
</evidence>
<evidence type="ECO:0000313" key="3">
    <source>
        <dbReference type="EnsemblProtists" id="HpaP809718"/>
    </source>
</evidence>
<proteinExistence type="predicted"/>
<accession>M4BTD3</accession>
<protein>
    <recommendedName>
        <fullName evidence="2">SCP domain-containing protein</fullName>
    </recommendedName>
</protein>
<dbReference type="CDD" id="cd05379">
    <property type="entry name" value="CAP_bacterial"/>
    <property type="match status" value="1"/>
</dbReference>
<sequence length="252" mass="26964">MPRIASIALTAVSAIAALTAPTVLGFQPGSGGRVMWENNCDFQGQNYGSIKAIPDVCGDVCASNAACTHWAWSHYNGGTCWFKNGNRSSKIAKWGTNCGYVVSRSSQGQKQGQAGPSSGLSSAEMGEMLGRINTYRARHGLPAISIDSRLVSAATLHSRDQANNCRMTHAGSNGSRLGDRVKAQGYDFETAAENVAGGQMTVEEVMTSWWNSPGHRANLLGKDVKNVGFGKAINNRCDNYANYWTQDFGSLD</sequence>
<feature type="signal peptide" evidence="1">
    <location>
        <begin position="1"/>
        <end position="25"/>
    </location>
</feature>
<dbReference type="Proteomes" id="UP000011713">
    <property type="component" value="Unassembled WGS sequence"/>
</dbReference>
<dbReference type="InParanoid" id="M4BTD3"/>
<evidence type="ECO:0000256" key="1">
    <source>
        <dbReference type="SAM" id="SignalP"/>
    </source>
</evidence>
<dbReference type="InterPro" id="IPR014044">
    <property type="entry name" value="CAP_dom"/>
</dbReference>
<reference evidence="4" key="1">
    <citation type="journal article" date="2010" name="Science">
        <title>Signatures of adaptation to obligate biotrophy in the Hyaloperonospora arabidopsidis genome.</title>
        <authorList>
            <person name="Baxter L."/>
            <person name="Tripathy S."/>
            <person name="Ishaque N."/>
            <person name="Boot N."/>
            <person name="Cabral A."/>
            <person name="Kemen E."/>
            <person name="Thines M."/>
            <person name="Ah-Fong A."/>
            <person name="Anderson R."/>
            <person name="Badejoko W."/>
            <person name="Bittner-Eddy P."/>
            <person name="Boore J.L."/>
            <person name="Chibucos M.C."/>
            <person name="Coates M."/>
            <person name="Dehal P."/>
            <person name="Delehaunty K."/>
            <person name="Dong S."/>
            <person name="Downton P."/>
            <person name="Dumas B."/>
            <person name="Fabro G."/>
            <person name="Fronick C."/>
            <person name="Fuerstenberg S.I."/>
            <person name="Fulton L."/>
            <person name="Gaulin E."/>
            <person name="Govers F."/>
            <person name="Hughes L."/>
            <person name="Humphray S."/>
            <person name="Jiang R.H."/>
            <person name="Judelson H."/>
            <person name="Kamoun S."/>
            <person name="Kyung K."/>
            <person name="Meijer H."/>
            <person name="Minx P."/>
            <person name="Morris P."/>
            <person name="Nelson J."/>
            <person name="Phuntumart V."/>
            <person name="Qutob D."/>
            <person name="Rehmany A."/>
            <person name="Rougon-Cardoso A."/>
            <person name="Ryden P."/>
            <person name="Torto-Alalibo T."/>
            <person name="Studholme D."/>
            <person name="Wang Y."/>
            <person name="Win J."/>
            <person name="Wood J."/>
            <person name="Clifton S.W."/>
            <person name="Rogers J."/>
            <person name="Van den Ackerveken G."/>
            <person name="Jones J.D."/>
            <person name="McDowell J.M."/>
            <person name="Beynon J."/>
            <person name="Tyler B.M."/>
        </authorList>
    </citation>
    <scope>NUCLEOTIDE SEQUENCE [LARGE SCALE GENOMIC DNA]</scope>
    <source>
        <strain evidence="4">Emoy2</strain>
    </source>
</reference>
<dbReference type="STRING" id="559515.M4BTD3"/>
<feature type="chain" id="PRO_5004048955" description="SCP domain-containing protein" evidence="1">
    <location>
        <begin position="26"/>
        <end position="252"/>
    </location>
</feature>
<feature type="domain" description="SCP" evidence="2">
    <location>
        <begin position="130"/>
        <end position="248"/>
    </location>
</feature>
<dbReference type="Pfam" id="PF00188">
    <property type="entry name" value="CAP"/>
    <property type="match status" value="1"/>
</dbReference>
<dbReference type="EnsemblProtists" id="HpaT809718">
    <property type="protein sequence ID" value="HpaP809718"/>
    <property type="gene ID" value="HpaG809718"/>
</dbReference>
<dbReference type="EMBL" id="JH597840">
    <property type="status" value="NOT_ANNOTATED_CDS"/>
    <property type="molecule type" value="Genomic_DNA"/>
</dbReference>